<dbReference type="OrthoDB" id="573482at2"/>
<dbReference type="PROSITE" id="PS51257">
    <property type="entry name" value="PROKAR_LIPOPROTEIN"/>
    <property type="match status" value="1"/>
</dbReference>
<sequence length="219" mass="23056">MKTFSAIAISSALVFSLAACAPSDNSSDPALIAPSPSASSSTSSLEPAEASPEEIAKAAEEISEQIQTNTPTMSNVAGVAWEALMSADGEYAAAASYQAVIDKFGAVEPYTTIFEAELRHISALIRQLEREGVAVPDNPYIGQLPAPESLQIAAEAWATGEIKNVEMYDQLLAKTTDSNLIRVLSNLRRSSLESHLPLFTAAAENGGTLTPEQMTATHG</sequence>
<dbReference type="InterPro" id="IPR012347">
    <property type="entry name" value="Ferritin-like"/>
</dbReference>
<reference evidence="3 4" key="1">
    <citation type="journal article" date="2016" name="Biochim. Biophys. Acta">
        <title>Photochemical characterization of actinorhodopsin and its functional existence in the natural host.</title>
        <authorList>
            <person name="Nakamura S."/>
            <person name="Kikukawa T."/>
            <person name="Tamogami J."/>
            <person name="Kamiya M."/>
            <person name="Aizawa T."/>
            <person name="Hahn M.W."/>
            <person name="Ihara K."/>
            <person name="Kamo N."/>
            <person name="Demura M."/>
        </authorList>
    </citation>
    <scope>NUCLEOTIDE SEQUENCE [LARGE SCALE GENOMIC DNA]</scope>
    <source>
        <strain evidence="3 4">MWH-Dar1</strain>
    </source>
</reference>
<dbReference type="InterPro" id="IPR009078">
    <property type="entry name" value="Ferritin-like_SF"/>
</dbReference>
<name>A0A1D9DXE2_9MICO</name>
<evidence type="ECO:0000256" key="2">
    <source>
        <dbReference type="SAM" id="SignalP"/>
    </source>
</evidence>
<keyword evidence="2" id="KW-0732">Signal</keyword>
<evidence type="ECO:0000256" key="1">
    <source>
        <dbReference type="SAM" id="MobiDB-lite"/>
    </source>
</evidence>
<dbReference type="Gene3D" id="1.20.1260.10">
    <property type="match status" value="1"/>
</dbReference>
<dbReference type="KEGG" id="rpla:A4Z71_00135"/>
<evidence type="ECO:0008006" key="5">
    <source>
        <dbReference type="Google" id="ProtNLM"/>
    </source>
</evidence>
<evidence type="ECO:0000313" key="4">
    <source>
        <dbReference type="Proteomes" id="UP000243784"/>
    </source>
</evidence>
<protein>
    <recommendedName>
        <fullName evidence="5">DUF2202 domain-containing protein</fullName>
    </recommendedName>
</protein>
<accession>A0A1D9DXE2</accession>
<dbReference type="AlphaFoldDB" id="A0A1D9DXE2"/>
<dbReference type="Proteomes" id="UP000243784">
    <property type="component" value="Chromosome"/>
</dbReference>
<dbReference type="EMBL" id="CP015208">
    <property type="protein sequence ID" value="AOY55472.1"/>
    <property type="molecule type" value="Genomic_DNA"/>
</dbReference>
<organism evidence="3 4">
    <name type="scientific">Candidatus Rhodoluna planktonica</name>
    <dbReference type="NCBI Taxonomy" id="535712"/>
    <lineage>
        <taxon>Bacteria</taxon>
        <taxon>Bacillati</taxon>
        <taxon>Actinomycetota</taxon>
        <taxon>Actinomycetes</taxon>
        <taxon>Micrococcales</taxon>
        <taxon>Microbacteriaceae</taxon>
        <taxon>Luna cluster</taxon>
        <taxon>Luna-1 subcluster</taxon>
        <taxon>Rhodoluna</taxon>
    </lineage>
</organism>
<dbReference type="RefSeq" id="WP_070953988.1">
    <property type="nucleotide sequence ID" value="NZ_CP015208.1"/>
</dbReference>
<feature type="chain" id="PRO_5009111741" description="DUF2202 domain-containing protein" evidence="2">
    <location>
        <begin position="22"/>
        <end position="219"/>
    </location>
</feature>
<feature type="signal peptide" evidence="2">
    <location>
        <begin position="1"/>
        <end position="21"/>
    </location>
</feature>
<dbReference type="STRING" id="535712.A4Z71_00135"/>
<dbReference type="SUPFAM" id="SSF47240">
    <property type="entry name" value="Ferritin-like"/>
    <property type="match status" value="1"/>
</dbReference>
<evidence type="ECO:0000313" key="3">
    <source>
        <dbReference type="EMBL" id="AOY55472.1"/>
    </source>
</evidence>
<feature type="compositionally biased region" description="Low complexity" evidence="1">
    <location>
        <begin position="26"/>
        <end position="50"/>
    </location>
</feature>
<feature type="region of interest" description="Disordered" evidence="1">
    <location>
        <begin position="25"/>
        <end position="54"/>
    </location>
</feature>
<keyword evidence="4" id="KW-1185">Reference proteome</keyword>
<proteinExistence type="predicted"/>
<gene>
    <name evidence="3" type="ORF">A4Z71_00135</name>
</gene>